<reference evidence="3 5" key="2">
    <citation type="submission" date="2019-03" db="EMBL/GenBank/DDBJ databases">
        <title>Genomic Encyclopedia of Archaeal and Bacterial Type Strains, Phase II (KMG-II): from individual species to whole genera.</title>
        <authorList>
            <person name="Goeker M."/>
        </authorList>
    </citation>
    <scope>NUCLEOTIDE SEQUENCE [LARGE SCALE GENOMIC DNA]</scope>
    <source>
        <strain evidence="3 5">DSM 15594</strain>
    </source>
</reference>
<dbReference type="AlphaFoldDB" id="A0A235CL58"/>
<evidence type="ECO:0000256" key="1">
    <source>
        <dbReference type="SAM" id="Phobius"/>
    </source>
</evidence>
<protein>
    <recommendedName>
        <fullName evidence="6">Transmembrane sensor/regulator PpyR</fullName>
    </recommendedName>
</protein>
<dbReference type="Proteomes" id="UP000243640">
    <property type="component" value="Unassembled WGS sequence"/>
</dbReference>
<keyword evidence="1" id="KW-0472">Membrane</keyword>
<evidence type="ECO:0008006" key="6">
    <source>
        <dbReference type="Google" id="ProtNLM"/>
    </source>
</evidence>
<comment type="caution">
    <text evidence="2">The sequence shown here is derived from an EMBL/GenBank/DDBJ whole genome shotgun (WGS) entry which is preliminary data.</text>
</comment>
<dbReference type="EMBL" id="NQJF01000004">
    <property type="protein sequence ID" value="OYD25303.1"/>
    <property type="molecule type" value="Genomic_DNA"/>
</dbReference>
<name>A0A235CL58_9GAMM</name>
<feature type="transmembrane region" description="Helical" evidence="1">
    <location>
        <begin position="37"/>
        <end position="59"/>
    </location>
</feature>
<dbReference type="Proteomes" id="UP000295058">
    <property type="component" value="Unassembled WGS sequence"/>
</dbReference>
<keyword evidence="5" id="KW-1185">Reference proteome</keyword>
<keyword evidence="1" id="KW-1133">Transmembrane helix</keyword>
<evidence type="ECO:0000313" key="2">
    <source>
        <dbReference type="EMBL" id="OYD25303.1"/>
    </source>
</evidence>
<evidence type="ECO:0000313" key="3">
    <source>
        <dbReference type="EMBL" id="TDW62401.1"/>
    </source>
</evidence>
<accession>A0A235CL58</accession>
<feature type="transmembrane region" description="Helical" evidence="1">
    <location>
        <begin position="12"/>
        <end position="31"/>
    </location>
</feature>
<proteinExistence type="predicted"/>
<evidence type="ECO:0000313" key="5">
    <source>
        <dbReference type="Proteomes" id="UP000295058"/>
    </source>
</evidence>
<organism evidence="2 4">
    <name type="scientific">Oceanimonas baumannii</name>
    <dbReference type="NCBI Taxonomy" id="129578"/>
    <lineage>
        <taxon>Bacteria</taxon>
        <taxon>Pseudomonadati</taxon>
        <taxon>Pseudomonadota</taxon>
        <taxon>Gammaproteobacteria</taxon>
        <taxon>Aeromonadales</taxon>
        <taxon>Aeromonadaceae</taxon>
        <taxon>Oceanimonas</taxon>
    </lineage>
</organism>
<dbReference type="RefSeq" id="WP_094277671.1">
    <property type="nucleotide sequence ID" value="NZ_JBLWZI010000003.1"/>
</dbReference>
<dbReference type="OrthoDB" id="6305308at2"/>
<evidence type="ECO:0000313" key="4">
    <source>
        <dbReference type="Proteomes" id="UP000243640"/>
    </source>
</evidence>
<sequence>MSNQRLLALANRSMVVFLVLFCGSLSIAWLGERSLPVGATVFMHLTLVLTAALFKIAYVTRLIAQDRMRQPLV</sequence>
<keyword evidence="1" id="KW-0812">Transmembrane</keyword>
<dbReference type="EMBL" id="SODO01000001">
    <property type="protein sequence ID" value="TDW62401.1"/>
    <property type="molecule type" value="Genomic_DNA"/>
</dbReference>
<reference evidence="2 4" key="1">
    <citation type="submission" date="2017-08" db="EMBL/GenBank/DDBJ databases">
        <title>Draft Genome Sequence of the Marine Bacterium Oceanimonas baumannii ATCC 700832.</title>
        <authorList>
            <person name="Mcclelland W.D."/>
            <person name="Brennan M.A."/>
            <person name="Trachtenberg A.M."/>
            <person name="Maclea K.S."/>
        </authorList>
    </citation>
    <scope>NUCLEOTIDE SEQUENCE [LARGE SCALE GENOMIC DNA]</scope>
    <source>
        <strain evidence="2 4">ATCC 700832</strain>
    </source>
</reference>
<gene>
    <name evidence="2" type="ORF">B6S09_06395</name>
    <name evidence="3" type="ORF">LY04_00466</name>
</gene>